<accession>A0A1E4SY47</accession>
<evidence type="ECO:0000256" key="2">
    <source>
        <dbReference type="ARBA" id="ARBA00022692"/>
    </source>
</evidence>
<dbReference type="EMBL" id="KV453857">
    <property type="protein sequence ID" value="ODV84429.1"/>
    <property type="molecule type" value="Genomic_DNA"/>
</dbReference>
<keyword evidence="3 7" id="KW-1133">Transmembrane helix</keyword>
<sequence>MPSSELLQATSTTLSIVSTVSWVLAQLPQQIQNYKNKKTDGISVQFLMLWFFGDFTSFLGCYLTNQLPFQMYLSCYFLFNDIVLISQYFHYLNYYDSHPRHSLSLAPSTPTINIGIKHKLSRLSTILVSTLSNMSGTAAVPISNSDTTQQLISPTANTYQIGVFIAWCCTFIYLSSRLPQLYKNYVRKSVDGISPLLFMFALVGNLTYSISIVCSMFAIDNSAGERAAFMKVELPYILGSAGTVLFDGGYFYQRWLYGVHETHKYIVVNDGLD</sequence>
<evidence type="ECO:0000313" key="9">
    <source>
        <dbReference type="Proteomes" id="UP000094801"/>
    </source>
</evidence>
<dbReference type="GO" id="GO:0000329">
    <property type="term" value="C:fungal-type vacuole membrane"/>
    <property type="evidence" value="ECO:0007669"/>
    <property type="project" value="TreeGrafter"/>
</dbReference>
<dbReference type="PANTHER" id="PTHR16201:SF34">
    <property type="entry name" value="LYSOSOMAL AMINO ACID TRANSPORTER 1"/>
    <property type="match status" value="1"/>
</dbReference>
<keyword evidence="2 7" id="KW-0812">Transmembrane</keyword>
<evidence type="ECO:0000256" key="4">
    <source>
        <dbReference type="ARBA" id="ARBA00023136"/>
    </source>
</evidence>
<protein>
    <submittedName>
        <fullName evidence="8">Uncharacterized protein</fullName>
    </submittedName>
</protein>
<dbReference type="Gene3D" id="1.20.1280.290">
    <property type="match status" value="2"/>
</dbReference>
<dbReference type="OrthoDB" id="8048523at2759"/>
<dbReference type="InterPro" id="IPR051415">
    <property type="entry name" value="LAAT-1"/>
</dbReference>
<name>A0A1E4SY47_9ASCO</name>
<dbReference type="FunFam" id="1.20.1280.290:FF:000009">
    <property type="entry name" value="PQ loop repeat family protein"/>
    <property type="match status" value="1"/>
</dbReference>
<feature type="transmembrane region" description="Helical" evidence="7">
    <location>
        <begin position="156"/>
        <end position="175"/>
    </location>
</feature>
<evidence type="ECO:0000313" key="8">
    <source>
        <dbReference type="EMBL" id="ODV84429.1"/>
    </source>
</evidence>
<feature type="transmembrane region" description="Helical" evidence="7">
    <location>
        <begin position="196"/>
        <end position="219"/>
    </location>
</feature>
<dbReference type="Pfam" id="PF04193">
    <property type="entry name" value="PQ-loop"/>
    <property type="match status" value="2"/>
</dbReference>
<dbReference type="GO" id="GO:0034488">
    <property type="term" value="P:basic amino acid transmembrane export from vacuole"/>
    <property type="evidence" value="ECO:0007669"/>
    <property type="project" value="TreeGrafter"/>
</dbReference>
<keyword evidence="4 7" id="KW-0472">Membrane</keyword>
<evidence type="ECO:0000256" key="5">
    <source>
        <dbReference type="ARBA" id="ARBA00038039"/>
    </source>
</evidence>
<evidence type="ECO:0000256" key="1">
    <source>
        <dbReference type="ARBA" id="ARBA00004141"/>
    </source>
</evidence>
<evidence type="ECO:0000256" key="7">
    <source>
        <dbReference type="SAM" id="Phobius"/>
    </source>
</evidence>
<comment type="catalytic activity">
    <reaction evidence="6">
        <text>L-histidine(out) + L-arginine(in) = L-histidine(in) + L-arginine(out)</text>
        <dbReference type="Rhea" id="RHEA:71063"/>
        <dbReference type="ChEBI" id="CHEBI:32682"/>
        <dbReference type="ChEBI" id="CHEBI:57595"/>
    </reaction>
</comment>
<comment type="subcellular location">
    <subcellularLocation>
        <location evidence="1">Membrane</location>
        <topology evidence="1">Multi-pass membrane protein</topology>
    </subcellularLocation>
</comment>
<comment type="similarity">
    <text evidence="5">Belongs to the laat-1 family.</text>
</comment>
<dbReference type="AlphaFoldDB" id="A0A1E4SY47"/>
<dbReference type="PANTHER" id="PTHR16201">
    <property type="entry name" value="SEVEN TRANSMEMBRANE PROTEIN 1-RELATED"/>
    <property type="match status" value="1"/>
</dbReference>
<evidence type="ECO:0000256" key="3">
    <source>
        <dbReference type="ARBA" id="ARBA00022989"/>
    </source>
</evidence>
<dbReference type="InterPro" id="IPR006603">
    <property type="entry name" value="PQ-loop_rpt"/>
</dbReference>
<proteinExistence type="inferred from homology"/>
<gene>
    <name evidence="8" type="ORF">CANARDRAFT_29279</name>
</gene>
<feature type="transmembrane region" description="Helical" evidence="7">
    <location>
        <begin position="46"/>
        <end position="65"/>
    </location>
</feature>
<dbReference type="GO" id="GO:0015174">
    <property type="term" value="F:basic amino acid transmembrane transporter activity"/>
    <property type="evidence" value="ECO:0007669"/>
    <property type="project" value="TreeGrafter"/>
</dbReference>
<keyword evidence="9" id="KW-1185">Reference proteome</keyword>
<dbReference type="Proteomes" id="UP000094801">
    <property type="component" value="Unassembled WGS sequence"/>
</dbReference>
<organism evidence="8 9">
    <name type="scientific">[Candida] arabinofermentans NRRL YB-2248</name>
    <dbReference type="NCBI Taxonomy" id="983967"/>
    <lineage>
        <taxon>Eukaryota</taxon>
        <taxon>Fungi</taxon>
        <taxon>Dikarya</taxon>
        <taxon>Ascomycota</taxon>
        <taxon>Saccharomycotina</taxon>
        <taxon>Pichiomycetes</taxon>
        <taxon>Pichiales</taxon>
        <taxon>Pichiaceae</taxon>
        <taxon>Ogataea</taxon>
        <taxon>Ogataea/Candida clade</taxon>
    </lineage>
</organism>
<evidence type="ECO:0000256" key="6">
    <source>
        <dbReference type="ARBA" id="ARBA00050768"/>
    </source>
</evidence>
<reference evidence="9" key="1">
    <citation type="submission" date="2016-04" db="EMBL/GenBank/DDBJ databases">
        <title>Comparative genomics of biotechnologically important yeasts.</title>
        <authorList>
            <consortium name="DOE Joint Genome Institute"/>
            <person name="Riley R."/>
            <person name="Haridas S."/>
            <person name="Wolfe K.H."/>
            <person name="Lopes M.R."/>
            <person name="Hittinger C.T."/>
            <person name="Goker M."/>
            <person name="Salamov A."/>
            <person name="Wisecaver J."/>
            <person name="Long T.M."/>
            <person name="Aerts A.L."/>
            <person name="Barry K."/>
            <person name="Choi C."/>
            <person name="Clum A."/>
            <person name="Coughlan A.Y."/>
            <person name="Deshpande S."/>
            <person name="Douglass A.P."/>
            <person name="Hanson S.J."/>
            <person name="Klenk H.-P."/>
            <person name="Labutti K."/>
            <person name="Lapidus A."/>
            <person name="Lindquist E."/>
            <person name="Lipzen A."/>
            <person name="Meier-Kolthoff J.P."/>
            <person name="Ohm R.A."/>
            <person name="Otillar R.P."/>
            <person name="Pangilinan J."/>
            <person name="Peng Y."/>
            <person name="Rokas A."/>
            <person name="Rosa C.A."/>
            <person name="Scheuner C."/>
            <person name="Sibirny A.A."/>
            <person name="Slot J.C."/>
            <person name="Stielow J.B."/>
            <person name="Sun H."/>
            <person name="Kurtzman C.P."/>
            <person name="Blackwell M."/>
            <person name="Grigoriev I.V."/>
            <person name="Jeffries T.W."/>
        </authorList>
    </citation>
    <scope>NUCLEOTIDE SEQUENCE [LARGE SCALE GENOMIC DNA]</scope>
    <source>
        <strain evidence="9">NRRL YB-2248</strain>
    </source>
</reference>
<feature type="transmembrane region" description="Helical" evidence="7">
    <location>
        <begin position="234"/>
        <end position="252"/>
    </location>
</feature>
<dbReference type="SMART" id="SM00679">
    <property type="entry name" value="CTNS"/>
    <property type="match status" value="2"/>
</dbReference>
<feature type="transmembrane region" description="Helical" evidence="7">
    <location>
        <begin position="123"/>
        <end position="144"/>
    </location>
</feature>